<keyword evidence="5" id="KW-0378">Hydrolase</keyword>
<feature type="domain" description="Reverse transcriptase RNase H-like" evidence="8">
    <location>
        <begin position="490"/>
        <end position="596"/>
    </location>
</feature>
<dbReference type="InterPro" id="IPR041373">
    <property type="entry name" value="RT_RNaseH"/>
</dbReference>
<gene>
    <name evidence="9" type="ORF">PR001_g16843</name>
</gene>
<keyword evidence="4" id="KW-0255">Endonuclease</keyword>
<protein>
    <submittedName>
        <fullName evidence="9">Uncharacterized protein</fullName>
    </submittedName>
</protein>
<evidence type="ECO:0000313" key="10">
    <source>
        <dbReference type="Proteomes" id="UP000429607"/>
    </source>
</evidence>
<dbReference type="PANTHER" id="PTHR37984:SF5">
    <property type="entry name" value="PROTEIN NYNRIN-LIKE"/>
    <property type="match status" value="1"/>
</dbReference>
<dbReference type="InterPro" id="IPR050951">
    <property type="entry name" value="Retrovirus_Pol_polyprotein"/>
</dbReference>
<evidence type="ECO:0000256" key="6">
    <source>
        <dbReference type="ARBA" id="ARBA00022918"/>
    </source>
</evidence>
<dbReference type="InterPro" id="IPR043502">
    <property type="entry name" value="DNA/RNA_pol_sf"/>
</dbReference>
<dbReference type="FunFam" id="3.10.20.370:FF:000001">
    <property type="entry name" value="Retrovirus-related Pol polyprotein from transposon 17.6-like protein"/>
    <property type="match status" value="1"/>
</dbReference>
<feature type="domain" description="Reverse transcriptase" evidence="7">
    <location>
        <begin position="338"/>
        <end position="399"/>
    </location>
</feature>
<accession>A0A6A3KKL0</accession>
<keyword evidence="6" id="KW-0695">RNA-directed DNA polymerase</keyword>
<proteinExistence type="predicted"/>
<name>A0A6A3KKL0_9STRA</name>
<comment type="caution">
    <text evidence="9">The sequence shown here is derived from an EMBL/GenBank/DDBJ whole genome shotgun (WGS) entry which is preliminary data.</text>
</comment>
<dbReference type="CDD" id="cd01647">
    <property type="entry name" value="RT_LTR"/>
    <property type="match status" value="1"/>
</dbReference>
<dbReference type="Pfam" id="PF17917">
    <property type="entry name" value="RT_RNaseH"/>
    <property type="match status" value="1"/>
</dbReference>
<evidence type="ECO:0000313" key="9">
    <source>
        <dbReference type="EMBL" id="KAE9007921.1"/>
    </source>
</evidence>
<evidence type="ECO:0000256" key="4">
    <source>
        <dbReference type="ARBA" id="ARBA00022759"/>
    </source>
</evidence>
<dbReference type="GO" id="GO:0003964">
    <property type="term" value="F:RNA-directed DNA polymerase activity"/>
    <property type="evidence" value="ECO:0007669"/>
    <property type="project" value="UniProtKB-KW"/>
</dbReference>
<reference evidence="9 10" key="1">
    <citation type="submission" date="2018-09" db="EMBL/GenBank/DDBJ databases">
        <title>Genomic investigation of the strawberry pathogen Phytophthora fragariae indicates pathogenicity is determined by transcriptional variation in three key races.</title>
        <authorList>
            <person name="Adams T.M."/>
            <person name="Armitage A.D."/>
            <person name="Sobczyk M.K."/>
            <person name="Bates H.J."/>
            <person name="Dunwell J.M."/>
            <person name="Nellist C.F."/>
            <person name="Harrison R.J."/>
        </authorList>
    </citation>
    <scope>NUCLEOTIDE SEQUENCE [LARGE SCALE GENOMIC DNA]</scope>
    <source>
        <strain evidence="9 10">SCRP249</strain>
    </source>
</reference>
<keyword evidence="1" id="KW-0808">Transferase</keyword>
<dbReference type="InterPro" id="IPR000477">
    <property type="entry name" value="RT_dom"/>
</dbReference>
<evidence type="ECO:0000256" key="2">
    <source>
        <dbReference type="ARBA" id="ARBA00022695"/>
    </source>
</evidence>
<dbReference type="FunFam" id="3.30.70.270:FF:000020">
    <property type="entry name" value="Transposon Tf2-6 polyprotein-like Protein"/>
    <property type="match status" value="1"/>
</dbReference>
<organism evidence="9 10">
    <name type="scientific">Phytophthora rubi</name>
    <dbReference type="NCBI Taxonomy" id="129364"/>
    <lineage>
        <taxon>Eukaryota</taxon>
        <taxon>Sar</taxon>
        <taxon>Stramenopiles</taxon>
        <taxon>Oomycota</taxon>
        <taxon>Peronosporomycetes</taxon>
        <taxon>Peronosporales</taxon>
        <taxon>Peronosporaceae</taxon>
        <taxon>Phytophthora</taxon>
    </lineage>
</organism>
<keyword evidence="2" id="KW-0548">Nucleotidyltransferase</keyword>
<dbReference type="PANTHER" id="PTHR37984">
    <property type="entry name" value="PROTEIN CBG26694"/>
    <property type="match status" value="1"/>
</dbReference>
<dbReference type="AlphaFoldDB" id="A0A6A3KKL0"/>
<evidence type="ECO:0000256" key="1">
    <source>
        <dbReference type="ARBA" id="ARBA00022679"/>
    </source>
</evidence>
<evidence type="ECO:0000259" key="8">
    <source>
        <dbReference type="Pfam" id="PF17917"/>
    </source>
</evidence>
<dbReference type="Proteomes" id="UP000429607">
    <property type="component" value="Unassembled WGS sequence"/>
</dbReference>
<dbReference type="Gene3D" id="3.30.70.270">
    <property type="match status" value="1"/>
</dbReference>
<evidence type="ECO:0000259" key="7">
    <source>
        <dbReference type="Pfam" id="PF00078"/>
    </source>
</evidence>
<dbReference type="InterPro" id="IPR043128">
    <property type="entry name" value="Rev_trsase/Diguanyl_cyclase"/>
</dbReference>
<dbReference type="GO" id="GO:0016787">
    <property type="term" value="F:hydrolase activity"/>
    <property type="evidence" value="ECO:0007669"/>
    <property type="project" value="UniProtKB-KW"/>
</dbReference>
<dbReference type="CDD" id="cd09274">
    <property type="entry name" value="RNase_HI_RT_Ty3"/>
    <property type="match status" value="1"/>
</dbReference>
<sequence>MKNETVEQRLPYAKEAVEQWFPPSNEAVEQRFPSTNEAVEQWFPHANEAVKQRPPHADEAVEQGLLHDDAADEQELPPRVNCTVENELSRLEGGRRLKPRRAVDLPSAPTELVCTVEYVDGVPNRTRVIEVASLPRDAMSITSLPGLSWKNLLRDLKAGDIEQVCLITDGDSVSHAINSVDSAYTSSRPKSAEPKSACEERFVVQSWELLKASGNPIYETAREFADVFHDKIPAELPADRGVRHEIDLAPGSKYCVTRQWPLPCDQVKAIDDFFEGRRQAGHVPESASPHSSPTFCVRKATGGWRIVHAFNKLNDATVPAQTPIPRKDMIVMRDGDIPLTDVSTPSGMLWEWLVMPQGLENAPATFNRMVSHVLRPLRDFAPIYFDGIFVHSRAEGDLSAVEVHNSVRADPEKISSICSWPTPTSPFELRQWLSLANYLHKYTKDYDGLIQPLSSLLKKDATWLGRPEHQAAFDSMKKSLASAPILMLPDDSKPFHVVCDASDFAVGCALMQFDDEGRERVVVSYQSRQMKPAERNYAVHDKELLAMRYALIKFRVYLLSEQTFAVYTDHASLRTSMKSPHLSQRMVRWLSFFAEYNVVVHYKPGKNNILADALSRRPDYDPPWTVLGRQVIDDEDEDDDHCAVCIASGINLTNVSPEMDLRDEIGAAYADDAVYAGIVADRPLPP</sequence>
<evidence type="ECO:0000256" key="3">
    <source>
        <dbReference type="ARBA" id="ARBA00022722"/>
    </source>
</evidence>
<dbReference type="EMBL" id="QXFV01001356">
    <property type="protein sequence ID" value="KAE9007921.1"/>
    <property type="molecule type" value="Genomic_DNA"/>
</dbReference>
<keyword evidence="3" id="KW-0540">Nuclease</keyword>
<dbReference type="SUPFAM" id="SSF56672">
    <property type="entry name" value="DNA/RNA polymerases"/>
    <property type="match status" value="1"/>
</dbReference>
<dbReference type="Pfam" id="PF00078">
    <property type="entry name" value="RVT_1"/>
    <property type="match status" value="1"/>
</dbReference>
<evidence type="ECO:0000256" key="5">
    <source>
        <dbReference type="ARBA" id="ARBA00022801"/>
    </source>
</evidence>
<dbReference type="GO" id="GO:0004519">
    <property type="term" value="F:endonuclease activity"/>
    <property type="evidence" value="ECO:0007669"/>
    <property type="project" value="UniProtKB-KW"/>
</dbReference>
<dbReference type="Gene3D" id="3.10.10.10">
    <property type="entry name" value="HIV Type 1 Reverse Transcriptase, subunit A, domain 1"/>
    <property type="match status" value="1"/>
</dbReference>